<dbReference type="AlphaFoldDB" id="A0A7Y6DX62"/>
<reference evidence="3 4" key="1">
    <citation type="submission" date="2020-05" db="EMBL/GenBank/DDBJ databases">
        <title>Genome Sequencing of Type Strains.</title>
        <authorList>
            <person name="Lemaire J.F."/>
            <person name="Inderbitzin P."/>
            <person name="Gregorio O.A."/>
            <person name="Collins S.B."/>
            <person name="Wespe N."/>
            <person name="Knight-Connoni V."/>
        </authorList>
    </citation>
    <scope>NUCLEOTIDE SEQUENCE [LARGE SCALE GENOMIC DNA]</scope>
    <source>
        <strain evidence="3 4">ATCC 25174</strain>
    </source>
</reference>
<evidence type="ECO:0000256" key="1">
    <source>
        <dbReference type="SAM" id="MobiDB-lite"/>
    </source>
</evidence>
<name>A0A7Y6DX62_9CELL</name>
<dbReference type="Proteomes" id="UP000565724">
    <property type="component" value="Unassembled WGS sequence"/>
</dbReference>
<feature type="chain" id="PRO_5039270729" evidence="2">
    <location>
        <begin position="23"/>
        <end position="142"/>
    </location>
</feature>
<feature type="region of interest" description="Disordered" evidence="1">
    <location>
        <begin position="104"/>
        <end position="142"/>
    </location>
</feature>
<comment type="caution">
    <text evidence="3">The sequence shown here is derived from an EMBL/GenBank/DDBJ whole genome shotgun (WGS) entry which is preliminary data.</text>
</comment>
<keyword evidence="4" id="KW-1185">Reference proteome</keyword>
<organism evidence="3 4">
    <name type="scientific">Cellulomonas humilata</name>
    <dbReference type="NCBI Taxonomy" id="144055"/>
    <lineage>
        <taxon>Bacteria</taxon>
        <taxon>Bacillati</taxon>
        <taxon>Actinomycetota</taxon>
        <taxon>Actinomycetes</taxon>
        <taxon>Micrococcales</taxon>
        <taxon>Cellulomonadaceae</taxon>
        <taxon>Cellulomonas</taxon>
    </lineage>
</organism>
<evidence type="ECO:0000313" key="4">
    <source>
        <dbReference type="Proteomes" id="UP000565724"/>
    </source>
</evidence>
<keyword evidence="2" id="KW-0732">Signal</keyword>
<protein>
    <submittedName>
        <fullName evidence="3">Mucin-associated surface protein</fullName>
    </submittedName>
</protein>
<gene>
    <name evidence="3" type="ORF">HP550_07210</name>
</gene>
<sequence>MRRPVGWAAVVLATALVCGSCAGSTELETDRAQALQESVLTVTAAAAEGRWVDAQSLLTDTRAALDAGKDAGEVSTERYDEIVAALDRVAADLAAEQAAADAAAQAAAEQAAAEPVTPEPAAPEVVAPKDKGKKPGKGNGDK</sequence>
<accession>A0A7Y6DX62</accession>
<feature type="signal peptide" evidence="2">
    <location>
        <begin position="1"/>
        <end position="22"/>
    </location>
</feature>
<evidence type="ECO:0000313" key="3">
    <source>
        <dbReference type="EMBL" id="NUU17035.1"/>
    </source>
</evidence>
<dbReference type="EMBL" id="JABMCI010000058">
    <property type="protein sequence ID" value="NUU17035.1"/>
    <property type="molecule type" value="Genomic_DNA"/>
</dbReference>
<dbReference type="RefSeq" id="WP_175346914.1">
    <property type="nucleotide sequence ID" value="NZ_JABMCI010000058.1"/>
</dbReference>
<proteinExistence type="predicted"/>
<feature type="compositionally biased region" description="Low complexity" evidence="1">
    <location>
        <begin position="104"/>
        <end position="116"/>
    </location>
</feature>
<evidence type="ECO:0000256" key="2">
    <source>
        <dbReference type="SAM" id="SignalP"/>
    </source>
</evidence>